<reference evidence="2 4" key="2">
    <citation type="submission" date="2020-07" db="EMBL/GenBank/DDBJ databases">
        <title>Sequencing the genomes of 1000 actinobacteria strains.</title>
        <authorList>
            <person name="Klenk H.-P."/>
        </authorList>
    </citation>
    <scope>NUCLEOTIDE SEQUENCE [LARGE SCALE GENOMIC DNA]</scope>
    <source>
        <strain evidence="2 4">DSM 15131</strain>
    </source>
</reference>
<dbReference type="SUPFAM" id="SSF69118">
    <property type="entry name" value="AhpD-like"/>
    <property type="match status" value="1"/>
</dbReference>
<dbReference type="InterPro" id="IPR029032">
    <property type="entry name" value="AhpD-like"/>
</dbReference>
<proteinExistence type="predicted"/>
<feature type="domain" description="Carboxymuconolactone decarboxylase-like" evidence="1">
    <location>
        <begin position="26"/>
        <end position="104"/>
    </location>
</feature>
<dbReference type="AlphaFoldDB" id="A0A7Y9ZFY7"/>
<protein>
    <submittedName>
        <fullName evidence="2">AhpD family alkylhydroperoxidase</fullName>
    </submittedName>
    <submittedName>
        <fullName evidence="3">Carboxymuconolactone decarboxylase family protein</fullName>
    </submittedName>
</protein>
<name>A0A7Y9ZFY7_9ACTN</name>
<dbReference type="Gene3D" id="1.20.1290.10">
    <property type="entry name" value="AhpD-like"/>
    <property type="match status" value="1"/>
</dbReference>
<dbReference type="EMBL" id="CP022295">
    <property type="protein sequence ID" value="QSR27235.1"/>
    <property type="molecule type" value="Genomic_DNA"/>
</dbReference>
<evidence type="ECO:0000313" key="4">
    <source>
        <dbReference type="Proteomes" id="UP000562045"/>
    </source>
</evidence>
<reference evidence="3 5" key="1">
    <citation type="submission" date="2017-06" db="EMBL/GenBank/DDBJ databases">
        <title>Complete Genome Sequence of the Soil Carbazole-Degrading Bacterium Nocardioides aromaticivorans IC177.</title>
        <authorList>
            <person name="Vejarano F."/>
            <person name="Suzuki-Minakuchi C."/>
            <person name="Ohtsubo Y."/>
            <person name="Tsuda M."/>
            <person name="Okada K."/>
            <person name="Nojiri H."/>
        </authorList>
    </citation>
    <scope>NUCLEOTIDE SEQUENCE [LARGE SCALE GENOMIC DNA]</scope>
    <source>
        <strain evidence="3 5">IC177</strain>
    </source>
</reference>
<evidence type="ECO:0000259" key="1">
    <source>
        <dbReference type="Pfam" id="PF02627"/>
    </source>
</evidence>
<keyword evidence="2" id="KW-0560">Oxidoreductase</keyword>
<dbReference type="InterPro" id="IPR004675">
    <property type="entry name" value="AhpD_core"/>
</dbReference>
<evidence type="ECO:0000313" key="3">
    <source>
        <dbReference type="EMBL" id="QSR27235.1"/>
    </source>
</evidence>
<dbReference type="GO" id="GO:0051920">
    <property type="term" value="F:peroxiredoxin activity"/>
    <property type="evidence" value="ECO:0007669"/>
    <property type="project" value="InterPro"/>
</dbReference>
<dbReference type="PANTHER" id="PTHR35446">
    <property type="entry name" value="SI:CH211-175M2.5"/>
    <property type="match status" value="1"/>
</dbReference>
<keyword evidence="2" id="KW-0575">Peroxidase</keyword>
<organism evidence="2 4">
    <name type="scientific">Nocardioides aromaticivorans</name>
    <dbReference type="NCBI Taxonomy" id="200618"/>
    <lineage>
        <taxon>Bacteria</taxon>
        <taxon>Bacillati</taxon>
        <taxon>Actinomycetota</taxon>
        <taxon>Actinomycetes</taxon>
        <taxon>Propionibacteriales</taxon>
        <taxon>Nocardioidaceae</taxon>
        <taxon>Nocardioides</taxon>
    </lineage>
</organism>
<gene>
    <name evidence="2" type="ORF">BJ993_000350</name>
    <name evidence="3" type="ORF">CFH99_16565</name>
</gene>
<sequence length="156" mass="16949">MSGPDGTARRHVFLDKAQPASYKAAAALAQEVGDAAEAAGISRALVELVNLRVSQINGCAYCLDLHHQRAIEAGESERRIAVLPAWQETNLFTAQERAALELAESITRLLEPVERLYVEDMARAVLGDAAFSAVAWVAITMNAFNRISITSHHPVR</sequence>
<dbReference type="Pfam" id="PF02627">
    <property type="entry name" value="CMD"/>
    <property type="match status" value="1"/>
</dbReference>
<accession>A0A7Y9ZFY7</accession>
<dbReference type="EMBL" id="JACBZM010000001">
    <property type="protein sequence ID" value="NYI43270.1"/>
    <property type="molecule type" value="Genomic_DNA"/>
</dbReference>
<dbReference type="RefSeq" id="WP_036546585.1">
    <property type="nucleotide sequence ID" value="NZ_CP022295.1"/>
</dbReference>
<dbReference type="Proteomes" id="UP000662818">
    <property type="component" value="Chromosome"/>
</dbReference>
<keyword evidence="5" id="KW-1185">Reference proteome</keyword>
<dbReference type="InterPro" id="IPR003779">
    <property type="entry name" value="CMD-like"/>
</dbReference>
<evidence type="ECO:0000313" key="5">
    <source>
        <dbReference type="Proteomes" id="UP000662818"/>
    </source>
</evidence>
<dbReference type="NCBIfam" id="TIGR00778">
    <property type="entry name" value="ahpD_dom"/>
    <property type="match status" value="1"/>
</dbReference>
<evidence type="ECO:0000313" key="2">
    <source>
        <dbReference type="EMBL" id="NYI43270.1"/>
    </source>
</evidence>
<dbReference type="Proteomes" id="UP000562045">
    <property type="component" value="Unassembled WGS sequence"/>
</dbReference>
<dbReference type="PANTHER" id="PTHR35446:SF2">
    <property type="entry name" value="CARBOXYMUCONOLACTONE DECARBOXYLASE-LIKE DOMAIN-CONTAINING PROTEIN"/>
    <property type="match status" value="1"/>
</dbReference>